<dbReference type="GO" id="GO:0006811">
    <property type="term" value="P:monoatomic ion transport"/>
    <property type="evidence" value="ECO:0007669"/>
    <property type="project" value="UniProtKB-KW"/>
</dbReference>
<dbReference type="Proteomes" id="UP000295063">
    <property type="component" value="Unassembled WGS sequence"/>
</dbReference>
<feature type="chain" id="PRO_5020343577" evidence="15">
    <location>
        <begin position="22"/>
        <end position="208"/>
    </location>
</feature>
<feature type="domain" description="Polysaccharide export protein N-terminal" evidence="16">
    <location>
        <begin position="22"/>
        <end position="94"/>
    </location>
</feature>
<keyword evidence="5" id="KW-0762">Sugar transport</keyword>
<keyword evidence="10" id="KW-0626">Porin</keyword>
<dbReference type="PANTHER" id="PTHR33619">
    <property type="entry name" value="POLYSACCHARIDE EXPORT PROTEIN GFCE-RELATED"/>
    <property type="match status" value="1"/>
</dbReference>
<dbReference type="Gene3D" id="3.10.560.10">
    <property type="entry name" value="Outer membrane lipoprotein wza domain like"/>
    <property type="match status" value="1"/>
</dbReference>
<evidence type="ECO:0000256" key="12">
    <source>
        <dbReference type="ARBA" id="ARBA00023139"/>
    </source>
</evidence>
<evidence type="ECO:0000256" key="6">
    <source>
        <dbReference type="ARBA" id="ARBA00022692"/>
    </source>
</evidence>
<dbReference type="Pfam" id="PF22461">
    <property type="entry name" value="SLBB_2"/>
    <property type="match status" value="1"/>
</dbReference>
<feature type="signal peptide" evidence="15">
    <location>
        <begin position="1"/>
        <end position="21"/>
    </location>
</feature>
<dbReference type="AlphaFoldDB" id="A0A4R1Q508"/>
<organism evidence="18 19">
    <name type="scientific">Anaerospora hongkongensis</name>
    <dbReference type="NCBI Taxonomy" id="244830"/>
    <lineage>
        <taxon>Bacteria</taxon>
        <taxon>Bacillati</taxon>
        <taxon>Bacillota</taxon>
        <taxon>Negativicutes</taxon>
        <taxon>Selenomonadales</taxon>
        <taxon>Sporomusaceae</taxon>
        <taxon>Anaerospora</taxon>
    </lineage>
</organism>
<evidence type="ECO:0000259" key="16">
    <source>
        <dbReference type="Pfam" id="PF02563"/>
    </source>
</evidence>
<proteinExistence type="inferred from homology"/>
<dbReference type="InterPro" id="IPR003715">
    <property type="entry name" value="Poly_export_N"/>
</dbReference>
<dbReference type="RefSeq" id="WP_132082036.1">
    <property type="nucleotide sequence ID" value="NZ_SLUI01000009.1"/>
</dbReference>
<comment type="caution">
    <text evidence="18">The sequence shown here is derived from an EMBL/GenBank/DDBJ whole genome shotgun (WGS) entry which is preliminary data.</text>
</comment>
<dbReference type="OrthoDB" id="8291at2"/>
<evidence type="ECO:0000256" key="8">
    <source>
        <dbReference type="ARBA" id="ARBA00023047"/>
    </source>
</evidence>
<evidence type="ECO:0000256" key="14">
    <source>
        <dbReference type="ARBA" id="ARBA00023288"/>
    </source>
</evidence>
<evidence type="ECO:0000256" key="1">
    <source>
        <dbReference type="ARBA" id="ARBA00004571"/>
    </source>
</evidence>
<keyword evidence="13" id="KW-0998">Cell outer membrane</keyword>
<evidence type="ECO:0000259" key="17">
    <source>
        <dbReference type="Pfam" id="PF22461"/>
    </source>
</evidence>
<evidence type="ECO:0000256" key="11">
    <source>
        <dbReference type="ARBA" id="ARBA00023136"/>
    </source>
</evidence>
<name>A0A4R1Q508_9FIRM</name>
<accession>A0A4R1Q508</accession>
<dbReference type="InterPro" id="IPR049712">
    <property type="entry name" value="Poly_export"/>
</dbReference>
<evidence type="ECO:0000256" key="15">
    <source>
        <dbReference type="SAM" id="SignalP"/>
    </source>
</evidence>
<gene>
    <name evidence="18" type="ORF">EV210_10910</name>
</gene>
<dbReference type="GO" id="GO:0009279">
    <property type="term" value="C:cell outer membrane"/>
    <property type="evidence" value="ECO:0007669"/>
    <property type="project" value="UniProtKB-SubCell"/>
</dbReference>
<comment type="similarity">
    <text evidence="2">Belongs to the BexD/CtrA/VexA family.</text>
</comment>
<dbReference type="GO" id="GO:0015288">
    <property type="term" value="F:porin activity"/>
    <property type="evidence" value="ECO:0007669"/>
    <property type="project" value="UniProtKB-KW"/>
</dbReference>
<dbReference type="InterPro" id="IPR054765">
    <property type="entry name" value="SLBB_dom"/>
</dbReference>
<keyword evidence="14" id="KW-0449">Lipoprotein</keyword>
<evidence type="ECO:0000313" key="18">
    <source>
        <dbReference type="EMBL" id="TCL36061.1"/>
    </source>
</evidence>
<dbReference type="GO" id="GO:0015159">
    <property type="term" value="F:polysaccharide transmembrane transporter activity"/>
    <property type="evidence" value="ECO:0007669"/>
    <property type="project" value="InterPro"/>
</dbReference>
<evidence type="ECO:0000256" key="3">
    <source>
        <dbReference type="ARBA" id="ARBA00022448"/>
    </source>
</evidence>
<keyword evidence="11" id="KW-0472">Membrane</keyword>
<sequence>MLCKFMTFFVMMIMLVCPVFAEDYKLGPGDVLTINVWGYEKLEVKELTVRPDGKISFPMAGDVQAQGKSVFEVTEELTASLGKYLKDPQVAVNVLKFRTTRVYVLGKVNKPGMYEIEKQHNLLDAIGMAGSYTDEAAKKKIFIIHKDTTKKTTKANLLNLLNKGDMTQNYVLADGDVVYLADNGRIDFMKDIIPFIGAAYQVNDIKKD</sequence>
<evidence type="ECO:0000256" key="5">
    <source>
        <dbReference type="ARBA" id="ARBA00022597"/>
    </source>
</evidence>
<keyword evidence="12" id="KW-0564">Palmitate</keyword>
<evidence type="ECO:0000256" key="9">
    <source>
        <dbReference type="ARBA" id="ARBA00023065"/>
    </source>
</evidence>
<keyword evidence="4" id="KW-1134">Transmembrane beta strand</keyword>
<dbReference type="Gene3D" id="3.30.1950.10">
    <property type="entry name" value="wza like domain"/>
    <property type="match status" value="1"/>
</dbReference>
<evidence type="ECO:0000256" key="2">
    <source>
        <dbReference type="ARBA" id="ARBA00009450"/>
    </source>
</evidence>
<dbReference type="EMBL" id="SLUI01000009">
    <property type="protein sequence ID" value="TCL36061.1"/>
    <property type="molecule type" value="Genomic_DNA"/>
</dbReference>
<evidence type="ECO:0000256" key="13">
    <source>
        <dbReference type="ARBA" id="ARBA00023237"/>
    </source>
</evidence>
<protein>
    <submittedName>
        <fullName evidence="18">Polysaccharide export outer membrane protein</fullName>
    </submittedName>
</protein>
<dbReference type="PANTHER" id="PTHR33619:SF3">
    <property type="entry name" value="POLYSACCHARIDE EXPORT PROTEIN GFCE-RELATED"/>
    <property type="match status" value="1"/>
</dbReference>
<evidence type="ECO:0000256" key="10">
    <source>
        <dbReference type="ARBA" id="ARBA00023114"/>
    </source>
</evidence>
<keyword evidence="19" id="KW-1185">Reference proteome</keyword>
<keyword evidence="3" id="KW-0813">Transport</keyword>
<keyword evidence="8" id="KW-0625">Polysaccharide transport</keyword>
<reference evidence="18 19" key="1">
    <citation type="submission" date="2019-03" db="EMBL/GenBank/DDBJ databases">
        <title>Genomic Encyclopedia of Type Strains, Phase IV (KMG-IV): sequencing the most valuable type-strain genomes for metagenomic binning, comparative biology and taxonomic classification.</title>
        <authorList>
            <person name="Goeker M."/>
        </authorList>
    </citation>
    <scope>NUCLEOTIDE SEQUENCE [LARGE SCALE GENOMIC DNA]</scope>
    <source>
        <strain evidence="18 19">DSM 15969</strain>
    </source>
</reference>
<evidence type="ECO:0000256" key="4">
    <source>
        <dbReference type="ARBA" id="ARBA00022452"/>
    </source>
</evidence>
<feature type="domain" description="SLBB" evidence="17">
    <location>
        <begin position="101"/>
        <end position="179"/>
    </location>
</feature>
<keyword evidence="7 15" id="KW-0732">Signal</keyword>
<evidence type="ECO:0000313" key="19">
    <source>
        <dbReference type="Proteomes" id="UP000295063"/>
    </source>
</evidence>
<comment type="subcellular location">
    <subcellularLocation>
        <location evidence="1">Cell outer membrane</location>
        <topology evidence="1">Multi-pass membrane protein</topology>
    </subcellularLocation>
</comment>
<evidence type="ECO:0000256" key="7">
    <source>
        <dbReference type="ARBA" id="ARBA00022729"/>
    </source>
</evidence>
<dbReference type="GO" id="GO:0046930">
    <property type="term" value="C:pore complex"/>
    <property type="evidence" value="ECO:0007669"/>
    <property type="project" value="UniProtKB-KW"/>
</dbReference>
<dbReference type="Pfam" id="PF02563">
    <property type="entry name" value="Poly_export"/>
    <property type="match status" value="1"/>
</dbReference>
<keyword evidence="9" id="KW-0406">Ion transport</keyword>
<keyword evidence="6" id="KW-0812">Transmembrane</keyword>